<name>A0ABW2V1C9_9BACL</name>
<dbReference type="Gene3D" id="3.40.30.10">
    <property type="entry name" value="Glutaredoxin"/>
    <property type="match status" value="1"/>
</dbReference>
<dbReference type="RefSeq" id="WP_138789623.1">
    <property type="nucleotide sequence ID" value="NZ_JBHTGQ010000011.1"/>
</dbReference>
<keyword evidence="6" id="KW-1185">Reference proteome</keyword>
<dbReference type="InterPro" id="IPR036249">
    <property type="entry name" value="Thioredoxin-like_sf"/>
</dbReference>
<dbReference type="SUPFAM" id="SSF52833">
    <property type="entry name" value="Thioredoxin-like"/>
    <property type="match status" value="1"/>
</dbReference>
<dbReference type="PROSITE" id="PS00460">
    <property type="entry name" value="GLUTATHIONE_PEROXID_1"/>
    <property type="match status" value="1"/>
</dbReference>
<dbReference type="PIRSF" id="PIRSF000303">
    <property type="entry name" value="Glutathion_perox"/>
    <property type="match status" value="1"/>
</dbReference>
<dbReference type="PANTHER" id="PTHR11592:SF78">
    <property type="entry name" value="GLUTATHIONE PEROXIDASE"/>
    <property type="match status" value="1"/>
</dbReference>
<organism evidence="5 6">
    <name type="scientific">Paenibacillus thermoaerophilus</name>
    <dbReference type="NCBI Taxonomy" id="1215385"/>
    <lineage>
        <taxon>Bacteria</taxon>
        <taxon>Bacillati</taxon>
        <taxon>Bacillota</taxon>
        <taxon>Bacilli</taxon>
        <taxon>Bacillales</taxon>
        <taxon>Paenibacillaceae</taxon>
        <taxon>Paenibacillus</taxon>
    </lineage>
</organism>
<evidence type="ECO:0000256" key="1">
    <source>
        <dbReference type="ARBA" id="ARBA00006926"/>
    </source>
</evidence>
<dbReference type="InterPro" id="IPR029759">
    <property type="entry name" value="GPX_AS"/>
</dbReference>
<protein>
    <recommendedName>
        <fullName evidence="4">Glutathione peroxidase</fullName>
    </recommendedName>
</protein>
<dbReference type="GO" id="GO:0004601">
    <property type="term" value="F:peroxidase activity"/>
    <property type="evidence" value="ECO:0007669"/>
    <property type="project" value="UniProtKB-KW"/>
</dbReference>
<accession>A0ABW2V1C9</accession>
<dbReference type="CDD" id="cd00340">
    <property type="entry name" value="GSH_Peroxidase"/>
    <property type="match status" value="1"/>
</dbReference>
<evidence type="ECO:0000256" key="3">
    <source>
        <dbReference type="ARBA" id="ARBA00023002"/>
    </source>
</evidence>
<dbReference type="Proteomes" id="UP001596528">
    <property type="component" value="Unassembled WGS sequence"/>
</dbReference>
<reference evidence="6" key="1">
    <citation type="journal article" date="2019" name="Int. J. Syst. Evol. Microbiol.">
        <title>The Global Catalogue of Microorganisms (GCM) 10K type strain sequencing project: providing services to taxonomists for standard genome sequencing and annotation.</title>
        <authorList>
            <consortium name="The Broad Institute Genomics Platform"/>
            <consortium name="The Broad Institute Genome Sequencing Center for Infectious Disease"/>
            <person name="Wu L."/>
            <person name="Ma J."/>
        </authorList>
    </citation>
    <scope>NUCLEOTIDE SEQUENCE [LARGE SCALE GENOMIC DNA]</scope>
    <source>
        <strain evidence="6">JCM 18657</strain>
    </source>
</reference>
<dbReference type="EMBL" id="JBHTGQ010000011">
    <property type="protein sequence ID" value="MFC7749295.1"/>
    <property type="molecule type" value="Genomic_DNA"/>
</dbReference>
<comment type="similarity">
    <text evidence="1 4">Belongs to the glutathione peroxidase family.</text>
</comment>
<dbReference type="PANTHER" id="PTHR11592">
    <property type="entry name" value="GLUTATHIONE PEROXIDASE"/>
    <property type="match status" value="1"/>
</dbReference>
<evidence type="ECO:0000313" key="6">
    <source>
        <dbReference type="Proteomes" id="UP001596528"/>
    </source>
</evidence>
<sequence>MSIYEWTVRAADGQEVGLDAYKGNVLLIVNVASACGFTPQYAGLEFLYRRYRQAGLRVLAFPCNDFGAQEPGTMEEIRAFCSRNYGVTFDLFEKIKIVGEEAHPLYKHLTQSPGFAGDVAWNFEKFLVGRTGRTIGRFPSRTPPDDPELIAAIEAALAQDAG</sequence>
<gene>
    <name evidence="5" type="ORF">ACFQWB_04975</name>
</gene>
<proteinExistence type="inferred from homology"/>
<evidence type="ECO:0000313" key="5">
    <source>
        <dbReference type="EMBL" id="MFC7749295.1"/>
    </source>
</evidence>
<dbReference type="Pfam" id="PF00255">
    <property type="entry name" value="GSHPx"/>
    <property type="match status" value="1"/>
</dbReference>
<keyword evidence="2 4" id="KW-0575">Peroxidase</keyword>
<comment type="caution">
    <text evidence="5">The sequence shown here is derived from an EMBL/GenBank/DDBJ whole genome shotgun (WGS) entry which is preliminary data.</text>
</comment>
<dbReference type="PROSITE" id="PS51355">
    <property type="entry name" value="GLUTATHIONE_PEROXID_3"/>
    <property type="match status" value="1"/>
</dbReference>
<evidence type="ECO:0000256" key="4">
    <source>
        <dbReference type="RuleBase" id="RU000499"/>
    </source>
</evidence>
<keyword evidence="3 4" id="KW-0560">Oxidoreductase</keyword>
<evidence type="ECO:0000256" key="2">
    <source>
        <dbReference type="ARBA" id="ARBA00022559"/>
    </source>
</evidence>
<dbReference type="InterPro" id="IPR000889">
    <property type="entry name" value="Glutathione_peroxidase"/>
</dbReference>
<dbReference type="PRINTS" id="PR01011">
    <property type="entry name" value="GLUTPROXDASE"/>
</dbReference>